<dbReference type="AlphaFoldDB" id="A0A5B9PDY0"/>
<proteinExistence type="predicted"/>
<dbReference type="KEGG" id="mff:MFFC18_32380"/>
<sequence>MSDSLSVFCPAEKRPAEPLKNRFGHSPRNICFEVKVSPNPLLAATLLLRFAWIRLRLLYQFDYLVHLLLPQSFELLRFGGF</sequence>
<reference evidence="1 2" key="1">
    <citation type="submission" date="2019-08" db="EMBL/GenBank/DDBJ databases">
        <title>Deep-cultivation of Planctomycetes and their phenomic and genomic characterization uncovers novel biology.</title>
        <authorList>
            <person name="Wiegand S."/>
            <person name="Jogler M."/>
            <person name="Boedeker C."/>
            <person name="Pinto D."/>
            <person name="Vollmers J."/>
            <person name="Rivas-Marin E."/>
            <person name="Kohn T."/>
            <person name="Peeters S.H."/>
            <person name="Heuer A."/>
            <person name="Rast P."/>
            <person name="Oberbeckmann S."/>
            <person name="Bunk B."/>
            <person name="Jeske O."/>
            <person name="Meyerdierks A."/>
            <person name="Storesund J.E."/>
            <person name="Kallscheuer N."/>
            <person name="Luecker S."/>
            <person name="Lage O.M."/>
            <person name="Pohl T."/>
            <person name="Merkel B.J."/>
            <person name="Hornburger P."/>
            <person name="Mueller R.-W."/>
            <person name="Bruemmer F."/>
            <person name="Labrenz M."/>
            <person name="Spormann A.M."/>
            <person name="Op den Camp H."/>
            <person name="Overmann J."/>
            <person name="Amann R."/>
            <person name="Jetten M.S.M."/>
            <person name="Mascher T."/>
            <person name="Medema M.H."/>
            <person name="Devos D.P."/>
            <person name="Kaster A.-K."/>
            <person name="Ovreas L."/>
            <person name="Rohde M."/>
            <person name="Galperin M.Y."/>
            <person name="Jogler C."/>
        </authorList>
    </citation>
    <scope>NUCLEOTIDE SEQUENCE [LARGE SCALE GENOMIC DNA]</scope>
    <source>
        <strain evidence="1 2">FC18</strain>
    </source>
</reference>
<name>A0A5B9PDY0_9BACT</name>
<dbReference type="EMBL" id="CP042912">
    <property type="protein sequence ID" value="QEG23340.1"/>
    <property type="molecule type" value="Genomic_DNA"/>
</dbReference>
<protein>
    <submittedName>
        <fullName evidence="1">Uncharacterized protein</fullName>
    </submittedName>
</protein>
<evidence type="ECO:0000313" key="2">
    <source>
        <dbReference type="Proteomes" id="UP000322214"/>
    </source>
</evidence>
<gene>
    <name evidence="1" type="ORF">MFFC18_32380</name>
</gene>
<organism evidence="1 2">
    <name type="scientific">Mariniblastus fucicola</name>
    <dbReference type="NCBI Taxonomy" id="980251"/>
    <lineage>
        <taxon>Bacteria</taxon>
        <taxon>Pseudomonadati</taxon>
        <taxon>Planctomycetota</taxon>
        <taxon>Planctomycetia</taxon>
        <taxon>Pirellulales</taxon>
        <taxon>Pirellulaceae</taxon>
        <taxon>Mariniblastus</taxon>
    </lineage>
</organism>
<evidence type="ECO:0000313" key="1">
    <source>
        <dbReference type="EMBL" id="QEG23340.1"/>
    </source>
</evidence>
<keyword evidence="2" id="KW-1185">Reference proteome</keyword>
<accession>A0A5B9PDY0</accession>
<dbReference type="Proteomes" id="UP000322214">
    <property type="component" value="Chromosome"/>
</dbReference>